<dbReference type="AlphaFoldDB" id="A0A3L6F3Z2"/>
<protein>
    <submittedName>
        <fullName evidence="2">Uncharacterized protein</fullName>
    </submittedName>
</protein>
<name>A0A3L6F3Z2_MAIZE</name>
<dbReference type="Proteomes" id="UP000251960">
    <property type="component" value="Chromosome 4"/>
</dbReference>
<feature type="transmembrane region" description="Helical" evidence="1">
    <location>
        <begin position="6"/>
        <end position="28"/>
    </location>
</feature>
<evidence type="ECO:0000256" key="1">
    <source>
        <dbReference type="SAM" id="Phobius"/>
    </source>
</evidence>
<gene>
    <name evidence="2" type="ORF">Zm00014a_005306</name>
</gene>
<dbReference type="EMBL" id="NCVQ01000005">
    <property type="protein sequence ID" value="PWZ28022.1"/>
    <property type="molecule type" value="Genomic_DNA"/>
</dbReference>
<accession>A0A3L6F3Z2</accession>
<keyword evidence="1" id="KW-1133">Transmembrane helix</keyword>
<organism evidence="2">
    <name type="scientific">Zea mays</name>
    <name type="common">Maize</name>
    <dbReference type="NCBI Taxonomy" id="4577"/>
    <lineage>
        <taxon>Eukaryota</taxon>
        <taxon>Viridiplantae</taxon>
        <taxon>Streptophyta</taxon>
        <taxon>Embryophyta</taxon>
        <taxon>Tracheophyta</taxon>
        <taxon>Spermatophyta</taxon>
        <taxon>Magnoliopsida</taxon>
        <taxon>Liliopsida</taxon>
        <taxon>Poales</taxon>
        <taxon>Poaceae</taxon>
        <taxon>PACMAD clade</taxon>
        <taxon>Panicoideae</taxon>
        <taxon>Andropogonodae</taxon>
        <taxon>Andropogoneae</taxon>
        <taxon>Tripsacinae</taxon>
        <taxon>Zea</taxon>
    </lineage>
</organism>
<comment type="caution">
    <text evidence="2">The sequence shown here is derived from an EMBL/GenBank/DDBJ whole genome shotgun (WGS) entry which is preliminary data.</text>
</comment>
<keyword evidence="1" id="KW-0812">Transmembrane</keyword>
<reference evidence="2" key="1">
    <citation type="journal article" date="2018" name="Nat. Genet.">
        <title>Extensive intraspecific gene order and gene structural variations between Mo17 and other maize genomes.</title>
        <authorList>
            <person name="Sun S."/>
            <person name="Zhou Y."/>
            <person name="Chen J."/>
            <person name="Shi J."/>
            <person name="Zhao H."/>
            <person name="Zhao H."/>
            <person name="Song W."/>
            <person name="Zhang M."/>
            <person name="Cui Y."/>
            <person name="Dong X."/>
            <person name="Liu H."/>
            <person name="Ma X."/>
            <person name="Jiao Y."/>
            <person name="Wang B."/>
            <person name="Wei X."/>
            <person name="Stein J.C."/>
            <person name="Glaubitz J.C."/>
            <person name="Lu F."/>
            <person name="Yu G."/>
            <person name="Liang C."/>
            <person name="Fengler K."/>
            <person name="Li B."/>
            <person name="Rafalski A."/>
            <person name="Schnable P.S."/>
            <person name="Ware D.H."/>
            <person name="Buckler E.S."/>
            <person name="Lai J."/>
        </authorList>
    </citation>
    <scope>NUCLEOTIDE SEQUENCE [LARGE SCALE GENOMIC DNA]</scope>
    <source>
        <tissue evidence="2">Seedling</tissue>
    </source>
</reference>
<keyword evidence="1" id="KW-0472">Membrane</keyword>
<sequence length="31" mass="3732">MSSTLFFTLPILHDLSWTTLVFFPYYFFSIP</sequence>
<evidence type="ECO:0000313" key="2">
    <source>
        <dbReference type="EMBL" id="PWZ28022.1"/>
    </source>
</evidence>
<proteinExistence type="predicted"/>